<evidence type="ECO:0000256" key="12">
    <source>
        <dbReference type="SAM" id="SignalP"/>
    </source>
</evidence>
<evidence type="ECO:0000256" key="2">
    <source>
        <dbReference type="ARBA" id="ARBA00011027"/>
    </source>
</evidence>
<dbReference type="GO" id="GO:0002020">
    <property type="term" value="F:protease binding"/>
    <property type="evidence" value="ECO:0007669"/>
    <property type="project" value="TreeGrafter"/>
</dbReference>
<evidence type="ECO:0000313" key="14">
    <source>
        <dbReference type="Ensembl" id="ENSCMIP00000009845.1"/>
    </source>
</evidence>
<dbReference type="GO" id="GO:0051045">
    <property type="term" value="P:negative regulation of membrane protein ectodomain proteolysis"/>
    <property type="evidence" value="ECO:0007669"/>
    <property type="project" value="TreeGrafter"/>
</dbReference>
<evidence type="ECO:0000256" key="8">
    <source>
        <dbReference type="ARBA" id="ARBA00023157"/>
    </source>
</evidence>
<keyword evidence="5" id="KW-0646">Protease inhibitor</keyword>
<proteinExistence type="inferred from homology"/>
<dbReference type="InParanoid" id="A0A4W3H3B9"/>
<keyword evidence="7 10" id="KW-0862">Zinc</keyword>
<reference evidence="15" key="3">
    <citation type="journal article" date="2014" name="Nature">
        <title>Elephant shark genome provides unique insights into gnathostome evolution.</title>
        <authorList>
            <consortium name="International Elephant Shark Genome Sequencing Consortium"/>
            <person name="Venkatesh B."/>
            <person name="Lee A.P."/>
            <person name="Ravi V."/>
            <person name="Maurya A.K."/>
            <person name="Lian M.M."/>
            <person name="Swann J.B."/>
            <person name="Ohta Y."/>
            <person name="Flajnik M.F."/>
            <person name="Sutoh Y."/>
            <person name="Kasahara M."/>
            <person name="Hoon S."/>
            <person name="Gangu V."/>
            <person name="Roy S.W."/>
            <person name="Irimia M."/>
            <person name="Korzh V."/>
            <person name="Kondrychyn I."/>
            <person name="Lim Z.W."/>
            <person name="Tay B.H."/>
            <person name="Tohari S."/>
            <person name="Kong K.W."/>
            <person name="Ho S."/>
            <person name="Lorente-Galdos B."/>
            <person name="Quilez J."/>
            <person name="Marques-Bonet T."/>
            <person name="Raney B.J."/>
            <person name="Ingham P.W."/>
            <person name="Tay A."/>
            <person name="Hillier L.W."/>
            <person name="Minx P."/>
            <person name="Boehm T."/>
            <person name="Wilson R.K."/>
            <person name="Brenner S."/>
            <person name="Warren W.C."/>
        </authorList>
    </citation>
    <scope>NUCLEOTIDE SEQUENCE [LARGE SCALE GENOMIC DNA]</scope>
</reference>
<evidence type="ECO:0000256" key="3">
    <source>
        <dbReference type="ARBA" id="ARBA00022525"/>
    </source>
</evidence>
<feature type="disulfide bond" evidence="11">
    <location>
        <begin position="168"/>
        <end position="195"/>
    </location>
</feature>
<dbReference type="Pfam" id="PF00965">
    <property type="entry name" value="TIMP"/>
    <property type="match status" value="1"/>
</dbReference>
<dbReference type="InterPro" id="IPR008993">
    <property type="entry name" value="TIMP-like_OB-fold"/>
</dbReference>
<reference evidence="15" key="1">
    <citation type="journal article" date="2006" name="Science">
        <title>Ancient noncoding elements conserved in the human genome.</title>
        <authorList>
            <person name="Venkatesh B."/>
            <person name="Kirkness E.F."/>
            <person name="Loh Y.H."/>
            <person name="Halpern A.L."/>
            <person name="Lee A.P."/>
            <person name="Johnson J."/>
            <person name="Dandona N."/>
            <person name="Viswanathan L.D."/>
            <person name="Tay A."/>
            <person name="Venter J.C."/>
            <person name="Strausberg R.L."/>
            <person name="Brenner S."/>
        </authorList>
    </citation>
    <scope>NUCLEOTIDE SEQUENCE [LARGE SCALE GENOMIC DNA]</scope>
</reference>
<evidence type="ECO:0000313" key="15">
    <source>
        <dbReference type="Proteomes" id="UP000314986"/>
    </source>
</evidence>
<keyword evidence="12" id="KW-0732">Signal</keyword>
<comment type="subcellular location">
    <subcellularLocation>
        <location evidence="1">Secreted</location>
    </subcellularLocation>
</comment>
<evidence type="ECO:0000256" key="4">
    <source>
        <dbReference type="ARBA" id="ARBA00022608"/>
    </source>
</evidence>
<reference evidence="14" key="4">
    <citation type="submission" date="2025-08" db="UniProtKB">
        <authorList>
            <consortium name="Ensembl"/>
        </authorList>
    </citation>
    <scope>IDENTIFICATION</scope>
</reference>
<feature type="disulfide bond" evidence="11">
    <location>
        <begin position="154"/>
        <end position="159"/>
    </location>
</feature>
<dbReference type="GO" id="GO:0046872">
    <property type="term" value="F:metal ion binding"/>
    <property type="evidence" value="ECO:0007669"/>
    <property type="project" value="UniProtKB-KW"/>
</dbReference>
<evidence type="ECO:0000259" key="13">
    <source>
        <dbReference type="PROSITE" id="PS50189"/>
    </source>
</evidence>
<dbReference type="PANTHER" id="PTHR11844">
    <property type="entry name" value="METALLOPROTEASE INHIBITOR"/>
    <property type="match status" value="1"/>
</dbReference>
<dbReference type="Gene3D" id="3.90.370.10">
    <property type="entry name" value="Tissue inhibitor of metalloproteinase-1. Chain B, domain 1"/>
    <property type="match status" value="1"/>
</dbReference>
<sequence>MNVKVLAILVVVLSIGRLSHACSCAPAHPQTTFCSSDVAIRCIITSPKLTSPERDLWGNLVYFKVRQLVIIKGVNLIQEVQEVYTGSRLSCGYNPGDYFQNREFLLFGKVHNKKNSIFLYRCSFLKLWKELTWFQQTSIMGNYQSGCNCEISLCMKGMCFNRTVPHECQFTDDVVPWTGPGKDPYFRPQYEGMVCRRQSNGSCGWDSRITPVRSFEWR</sequence>
<dbReference type="GO" id="GO:0031012">
    <property type="term" value="C:extracellular matrix"/>
    <property type="evidence" value="ECO:0007669"/>
    <property type="project" value="TreeGrafter"/>
</dbReference>
<feature type="chain" id="PRO_5021497917" description="NTR domain-containing protein" evidence="12">
    <location>
        <begin position="22"/>
        <end position="218"/>
    </location>
</feature>
<feature type="binding site" evidence="10">
    <location>
        <position position="22"/>
    </location>
    <ligand>
        <name>Zn(2+)</name>
        <dbReference type="ChEBI" id="CHEBI:29105"/>
        <note>ligand shared with metalloproteinase partner</note>
    </ligand>
</feature>
<feature type="signal peptide" evidence="12">
    <location>
        <begin position="1"/>
        <end position="21"/>
    </location>
</feature>
<gene>
    <name evidence="14" type="primary">LOC103191484</name>
</gene>
<evidence type="ECO:0000256" key="7">
    <source>
        <dbReference type="ARBA" id="ARBA00022833"/>
    </source>
</evidence>
<dbReference type="PROSITE" id="PS00288">
    <property type="entry name" value="TIMP"/>
    <property type="match status" value="1"/>
</dbReference>
<dbReference type="PANTHER" id="PTHR11844:SF25">
    <property type="entry name" value="NTR DOMAIN-CONTAINING PROTEIN"/>
    <property type="match status" value="1"/>
</dbReference>
<keyword evidence="15" id="KW-1185">Reference proteome</keyword>
<evidence type="ECO:0000256" key="5">
    <source>
        <dbReference type="ARBA" id="ARBA00022690"/>
    </source>
</evidence>
<keyword evidence="3" id="KW-0964">Secreted</keyword>
<comment type="similarity">
    <text evidence="2">Belongs to the protease inhibitor I35 (TIMP) family.</text>
</comment>
<dbReference type="GO" id="GO:0005615">
    <property type="term" value="C:extracellular space"/>
    <property type="evidence" value="ECO:0007669"/>
    <property type="project" value="TreeGrafter"/>
</dbReference>
<keyword evidence="4" id="KW-0483">Metalloprotease inhibitor</keyword>
<protein>
    <recommendedName>
        <fullName evidence="13">NTR domain-containing protein</fullName>
    </recommendedName>
</protein>
<keyword evidence="8 11" id="KW-1015">Disulfide bond</keyword>
<name>A0A4W3H3B9_CALMI</name>
<dbReference type="SUPFAM" id="SSF50242">
    <property type="entry name" value="TIMP-like"/>
    <property type="match status" value="1"/>
</dbReference>
<keyword evidence="9" id="KW-0481">Metalloenzyme inhibitor</keyword>
<feature type="disulfide bond" evidence="11">
    <location>
        <begin position="22"/>
        <end position="91"/>
    </location>
</feature>
<dbReference type="Gene3D" id="2.40.50.120">
    <property type="match status" value="1"/>
</dbReference>
<dbReference type="GO" id="GO:0008191">
    <property type="term" value="F:metalloendopeptidase inhibitor activity"/>
    <property type="evidence" value="ECO:0007669"/>
    <property type="project" value="InterPro"/>
</dbReference>
<dbReference type="STRING" id="7868.ENSCMIP00000009845"/>
<evidence type="ECO:0000256" key="9">
    <source>
        <dbReference type="ARBA" id="ARBA00023215"/>
    </source>
</evidence>
<dbReference type="AlphaFoldDB" id="A0A4W3H3B9"/>
<reference evidence="14" key="5">
    <citation type="submission" date="2025-09" db="UniProtKB">
        <authorList>
            <consortium name="Ensembl"/>
        </authorList>
    </citation>
    <scope>IDENTIFICATION</scope>
</reference>
<organism evidence="14 15">
    <name type="scientific">Callorhinchus milii</name>
    <name type="common">Ghost shark</name>
    <dbReference type="NCBI Taxonomy" id="7868"/>
    <lineage>
        <taxon>Eukaryota</taxon>
        <taxon>Metazoa</taxon>
        <taxon>Chordata</taxon>
        <taxon>Craniata</taxon>
        <taxon>Vertebrata</taxon>
        <taxon>Chondrichthyes</taxon>
        <taxon>Holocephali</taxon>
        <taxon>Chimaeriformes</taxon>
        <taxon>Callorhinchidae</taxon>
        <taxon>Callorhinchus</taxon>
    </lineage>
</organism>
<feature type="domain" description="NTR" evidence="13">
    <location>
        <begin position="22"/>
        <end position="147"/>
    </location>
</feature>
<dbReference type="SMART" id="SM00206">
    <property type="entry name" value="NTR"/>
    <property type="match status" value="1"/>
</dbReference>
<evidence type="ECO:0000256" key="11">
    <source>
        <dbReference type="PIRSR" id="PIRSR601820-3"/>
    </source>
</evidence>
<dbReference type="InterPro" id="IPR001820">
    <property type="entry name" value="TIMP"/>
</dbReference>
<dbReference type="GeneTree" id="ENSGT00940000159798"/>
<dbReference type="InterPro" id="IPR027465">
    <property type="entry name" value="TIMP_C"/>
</dbReference>
<evidence type="ECO:0000256" key="10">
    <source>
        <dbReference type="PIRSR" id="PIRSR601820-1"/>
    </source>
</evidence>
<dbReference type="InterPro" id="IPR030490">
    <property type="entry name" value="TIMP_CS"/>
</dbReference>
<feature type="disulfide bond" evidence="11">
    <location>
        <begin position="34"/>
        <end position="147"/>
    </location>
</feature>
<dbReference type="Ensembl" id="ENSCMIT00000010108.1">
    <property type="protein sequence ID" value="ENSCMIP00000009845.1"/>
    <property type="gene ID" value="ENSCMIG00000005192.1"/>
</dbReference>
<feature type="disulfide bond" evidence="11">
    <location>
        <begin position="149"/>
        <end position="203"/>
    </location>
</feature>
<dbReference type="PROSITE" id="PS50189">
    <property type="entry name" value="NTR"/>
    <property type="match status" value="1"/>
</dbReference>
<reference evidence="15" key="2">
    <citation type="journal article" date="2007" name="PLoS Biol.">
        <title>Survey sequencing and comparative analysis of the elephant shark (Callorhinchus milii) genome.</title>
        <authorList>
            <person name="Venkatesh B."/>
            <person name="Kirkness E.F."/>
            <person name="Loh Y.H."/>
            <person name="Halpern A.L."/>
            <person name="Lee A.P."/>
            <person name="Johnson J."/>
            <person name="Dandona N."/>
            <person name="Viswanathan L.D."/>
            <person name="Tay A."/>
            <person name="Venter J.C."/>
            <person name="Strausberg R.L."/>
            <person name="Brenner S."/>
        </authorList>
    </citation>
    <scope>NUCLEOTIDE SEQUENCE [LARGE SCALE GENOMIC DNA]</scope>
</reference>
<feature type="disulfide bond" evidence="11">
    <location>
        <begin position="24"/>
        <end position="122"/>
    </location>
</feature>
<dbReference type="InterPro" id="IPR001134">
    <property type="entry name" value="Netrin_domain"/>
</dbReference>
<evidence type="ECO:0000256" key="6">
    <source>
        <dbReference type="ARBA" id="ARBA00022723"/>
    </source>
</evidence>
<dbReference type="Proteomes" id="UP000314986">
    <property type="component" value="Unassembled WGS sequence"/>
</dbReference>
<keyword evidence="6 10" id="KW-0479">Metal-binding</keyword>
<evidence type="ECO:0000256" key="1">
    <source>
        <dbReference type="ARBA" id="ARBA00004613"/>
    </source>
</evidence>
<accession>A0A4W3H3B9</accession>